<reference evidence="4" key="1">
    <citation type="journal article" date="2020" name="Fungal Divers.">
        <title>Resolving the Mortierellaceae phylogeny through synthesis of multi-gene phylogenetics and phylogenomics.</title>
        <authorList>
            <person name="Vandepol N."/>
            <person name="Liber J."/>
            <person name="Desiro A."/>
            <person name="Na H."/>
            <person name="Kennedy M."/>
            <person name="Barry K."/>
            <person name="Grigoriev I.V."/>
            <person name="Miller A.N."/>
            <person name="O'Donnell K."/>
            <person name="Stajich J.E."/>
            <person name="Bonito G."/>
        </authorList>
    </citation>
    <scope>NUCLEOTIDE SEQUENCE</scope>
    <source>
        <strain evidence="4">NRRL 6426</strain>
    </source>
</reference>
<feature type="compositionally biased region" description="Gly residues" evidence="1">
    <location>
        <begin position="116"/>
        <end position="125"/>
    </location>
</feature>
<dbReference type="EMBL" id="JAAAUQ010000525">
    <property type="protein sequence ID" value="KAF9149477.1"/>
    <property type="molecule type" value="Genomic_DNA"/>
</dbReference>
<evidence type="ECO:0000256" key="1">
    <source>
        <dbReference type="SAM" id="MobiDB-lite"/>
    </source>
</evidence>
<dbReference type="AlphaFoldDB" id="A0A9P5VAA2"/>
<organism evidence="4 5">
    <name type="scientific">Linnemannia schmuckeri</name>
    <dbReference type="NCBI Taxonomy" id="64567"/>
    <lineage>
        <taxon>Eukaryota</taxon>
        <taxon>Fungi</taxon>
        <taxon>Fungi incertae sedis</taxon>
        <taxon>Mucoromycota</taxon>
        <taxon>Mortierellomycotina</taxon>
        <taxon>Mortierellomycetes</taxon>
        <taxon>Mortierellales</taxon>
        <taxon>Mortierellaceae</taxon>
        <taxon>Linnemannia</taxon>
    </lineage>
</organism>
<keyword evidence="5" id="KW-1185">Reference proteome</keyword>
<evidence type="ECO:0000256" key="2">
    <source>
        <dbReference type="SAM" id="Phobius"/>
    </source>
</evidence>
<feature type="signal peptide" evidence="3">
    <location>
        <begin position="1"/>
        <end position="16"/>
    </location>
</feature>
<evidence type="ECO:0000313" key="4">
    <source>
        <dbReference type="EMBL" id="KAF9149477.1"/>
    </source>
</evidence>
<keyword evidence="2" id="KW-0812">Transmembrane</keyword>
<evidence type="ECO:0000256" key="3">
    <source>
        <dbReference type="SAM" id="SignalP"/>
    </source>
</evidence>
<gene>
    <name evidence="4" type="ORF">BG015_008736</name>
</gene>
<sequence length="413" mass="42116">MKLIITLLATVAVVNAYTCPANPAITTACRAISVFPLTCSNPNVNVAACNEKQCTQPYIDNYAACQCRRSPTLFYEHSVNVEGLLRRCGVAGLTNPFGNPYQYRPGQGTQTFAPSGGSGTAGAPGSGEATRVFSGTTYYGGSTSVISGTTRIVDATAVVNNTRIASGTTTWVSNTPGIVQGTSTPWVGVATTSAAPIEAPSATAQPIVEQNNHMSGGAIAGTVLGSLAAIALAGLLGWCWRKKRAQHTTLYSNPAAAGADPHTARAPTRTVVTEKIEPVVVKSVPTSNTHVVGPGTTNYSTSANNYNTNNTSTGYNSNTYGSASNPNSTAHTAYNTTTNSGYNTHPRTSNGGALDSVSNGVHNTTNATGNAVGSGVNIGGHGFNSTGNTVGSGVNSVGNGIRGTSNSTSNTMH</sequence>
<feature type="region of interest" description="Disordered" evidence="1">
    <location>
        <begin position="389"/>
        <end position="413"/>
    </location>
</feature>
<feature type="compositionally biased region" description="Polar residues" evidence="1">
    <location>
        <begin position="402"/>
        <end position="413"/>
    </location>
</feature>
<proteinExistence type="predicted"/>
<feature type="region of interest" description="Disordered" evidence="1">
    <location>
        <begin position="321"/>
        <end position="368"/>
    </location>
</feature>
<dbReference type="Proteomes" id="UP000748756">
    <property type="component" value="Unassembled WGS sequence"/>
</dbReference>
<comment type="caution">
    <text evidence="4">The sequence shown here is derived from an EMBL/GenBank/DDBJ whole genome shotgun (WGS) entry which is preliminary data.</text>
</comment>
<feature type="compositionally biased region" description="Polar residues" evidence="1">
    <location>
        <begin position="323"/>
        <end position="368"/>
    </location>
</feature>
<keyword evidence="3" id="KW-0732">Signal</keyword>
<feature type="compositionally biased region" description="Low complexity" evidence="1">
    <location>
        <begin position="389"/>
        <end position="399"/>
    </location>
</feature>
<feature type="chain" id="PRO_5040161488" evidence="3">
    <location>
        <begin position="17"/>
        <end position="413"/>
    </location>
</feature>
<evidence type="ECO:0000313" key="5">
    <source>
        <dbReference type="Proteomes" id="UP000748756"/>
    </source>
</evidence>
<keyword evidence="2" id="KW-0472">Membrane</keyword>
<keyword evidence="2" id="KW-1133">Transmembrane helix</keyword>
<dbReference type="PROSITE" id="PS51257">
    <property type="entry name" value="PROKAR_LIPOPROTEIN"/>
    <property type="match status" value="1"/>
</dbReference>
<protein>
    <submittedName>
        <fullName evidence="4">Uncharacterized protein</fullName>
    </submittedName>
</protein>
<feature type="region of interest" description="Disordered" evidence="1">
    <location>
        <begin position="106"/>
        <end position="127"/>
    </location>
</feature>
<feature type="transmembrane region" description="Helical" evidence="2">
    <location>
        <begin position="218"/>
        <end position="240"/>
    </location>
</feature>
<dbReference type="OrthoDB" id="2444470at2759"/>
<accession>A0A9P5VAA2</accession>
<name>A0A9P5VAA2_9FUNG</name>